<dbReference type="AlphaFoldDB" id="A0AAE1PGR0"/>
<evidence type="ECO:0000256" key="1">
    <source>
        <dbReference type="SAM" id="MobiDB-lite"/>
    </source>
</evidence>
<feature type="compositionally biased region" description="Basic and acidic residues" evidence="1">
    <location>
        <begin position="32"/>
        <end position="45"/>
    </location>
</feature>
<dbReference type="Proteomes" id="UP001292094">
    <property type="component" value="Unassembled WGS sequence"/>
</dbReference>
<comment type="caution">
    <text evidence="2">The sequence shown here is derived from an EMBL/GenBank/DDBJ whole genome shotgun (WGS) entry which is preliminary data.</text>
</comment>
<organism evidence="2 3">
    <name type="scientific">Petrolisthes manimaculis</name>
    <dbReference type="NCBI Taxonomy" id="1843537"/>
    <lineage>
        <taxon>Eukaryota</taxon>
        <taxon>Metazoa</taxon>
        <taxon>Ecdysozoa</taxon>
        <taxon>Arthropoda</taxon>
        <taxon>Crustacea</taxon>
        <taxon>Multicrustacea</taxon>
        <taxon>Malacostraca</taxon>
        <taxon>Eumalacostraca</taxon>
        <taxon>Eucarida</taxon>
        <taxon>Decapoda</taxon>
        <taxon>Pleocyemata</taxon>
        <taxon>Anomura</taxon>
        <taxon>Galatheoidea</taxon>
        <taxon>Porcellanidae</taxon>
        <taxon>Petrolisthes</taxon>
    </lineage>
</organism>
<gene>
    <name evidence="2" type="ORF">Pmani_020865</name>
</gene>
<sequence length="89" mass="10241">MKAGIINPANWETVGADRNGWRLAVRAGLQRSEQRREDQWGERRERRPQRAASAPTEPGVDYICSKCNRARRSRIGLYSHSRRCNSTTD</sequence>
<keyword evidence="3" id="KW-1185">Reference proteome</keyword>
<dbReference type="EMBL" id="JAWZYT010002011">
    <property type="protein sequence ID" value="KAK4307346.1"/>
    <property type="molecule type" value="Genomic_DNA"/>
</dbReference>
<feature type="region of interest" description="Disordered" evidence="1">
    <location>
        <begin position="30"/>
        <end position="58"/>
    </location>
</feature>
<name>A0AAE1PGR0_9EUCA</name>
<evidence type="ECO:0000313" key="2">
    <source>
        <dbReference type="EMBL" id="KAK4307346.1"/>
    </source>
</evidence>
<evidence type="ECO:0000313" key="3">
    <source>
        <dbReference type="Proteomes" id="UP001292094"/>
    </source>
</evidence>
<protein>
    <submittedName>
        <fullName evidence="2">Uncharacterized protein</fullName>
    </submittedName>
</protein>
<reference evidence="2" key="1">
    <citation type="submission" date="2023-11" db="EMBL/GenBank/DDBJ databases">
        <title>Genome assemblies of two species of porcelain crab, Petrolisthes cinctipes and Petrolisthes manimaculis (Anomura: Porcellanidae).</title>
        <authorList>
            <person name="Angst P."/>
        </authorList>
    </citation>
    <scope>NUCLEOTIDE SEQUENCE</scope>
    <source>
        <strain evidence="2">PB745_02</strain>
        <tissue evidence="2">Gill</tissue>
    </source>
</reference>
<proteinExistence type="predicted"/>
<accession>A0AAE1PGR0</accession>